<evidence type="ECO:0000256" key="3">
    <source>
        <dbReference type="ARBA" id="ARBA00022989"/>
    </source>
</evidence>
<evidence type="ECO:0000259" key="6">
    <source>
        <dbReference type="Pfam" id="PF04892"/>
    </source>
</evidence>
<feature type="domain" description="VanZ-like" evidence="6">
    <location>
        <begin position="60"/>
        <end position="196"/>
    </location>
</feature>
<keyword evidence="4 5" id="KW-0472">Membrane</keyword>
<feature type="transmembrane region" description="Helical" evidence="5">
    <location>
        <begin position="333"/>
        <end position="357"/>
    </location>
</feature>
<evidence type="ECO:0000313" key="8">
    <source>
        <dbReference type="EMBL" id="GAA5156071.1"/>
    </source>
</evidence>
<dbReference type="PANTHER" id="PTHR36834:SF1">
    <property type="entry name" value="INTEGRAL MEMBRANE PROTEIN"/>
    <property type="match status" value="1"/>
</dbReference>
<dbReference type="InterPro" id="IPR010432">
    <property type="entry name" value="RDD"/>
</dbReference>
<keyword evidence="3 5" id="KW-1133">Transmembrane helix</keyword>
<dbReference type="Proteomes" id="UP001500192">
    <property type="component" value="Unassembled WGS sequence"/>
</dbReference>
<feature type="transmembrane region" description="Helical" evidence="5">
    <location>
        <begin position="184"/>
        <end position="206"/>
    </location>
</feature>
<comment type="caution">
    <text evidence="8">The sequence shown here is derived from an EMBL/GenBank/DDBJ whole genome shotgun (WGS) entry which is preliminary data.</text>
</comment>
<dbReference type="Pfam" id="PF04892">
    <property type="entry name" value="VanZ"/>
    <property type="match status" value="1"/>
</dbReference>
<keyword evidence="2 5" id="KW-0812">Transmembrane</keyword>
<evidence type="ECO:0000256" key="2">
    <source>
        <dbReference type="ARBA" id="ARBA00022692"/>
    </source>
</evidence>
<evidence type="ECO:0000256" key="4">
    <source>
        <dbReference type="ARBA" id="ARBA00023136"/>
    </source>
</evidence>
<dbReference type="EMBL" id="BAABIB010000034">
    <property type="protein sequence ID" value="GAA5156071.1"/>
    <property type="molecule type" value="Genomic_DNA"/>
</dbReference>
<feature type="domain" description="RDD" evidence="7">
    <location>
        <begin position="223"/>
        <end position="324"/>
    </location>
</feature>
<feature type="transmembrane region" description="Helical" evidence="5">
    <location>
        <begin position="55"/>
        <end position="73"/>
    </location>
</feature>
<feature type="transmembrane region" description="Helical" evidence="5">
    <location>
        <begin position="20"/>
        <end position="43"/>
    </location>
</feature>
<feature type="transmembrane region" description="Helical" evidence="5">
    <location>
        <begin position="227"/>
        <end position="248"/>
    </location>
</feature>
<gene>
    <name evidence="8" type="ORF">GCM10023214_12790</name>
</gene>
<reference evidence="9" key="1">
    <citation type="journal article" date="2019" name="Int. J. Syst. Evol. Microbiol.">
        <title>The Global Catalogue of Microorganisms (GCM) 10K type strain sequencing project: providing services to taxonomists for standard genome sequencing and annotation.</title>
        <authorList>
            <consortium name="The Broad Institute Genomics Platform"/>
            <consortium name="The Broad Institute Genome Sequencing Center for Infectious Disease"/>
            <person name="Wu L."/>
            <person name="Ma J."/>
        </authorList>
    </citation>
    <scope>NUCLEOTIDE SEQUENCE [LARGE SCALE GENOMIC DNA]</scope>
    <source>
        <strain evidence="9">JCM 18054</strain>
    </source>
</reference>
<evidence type="ECO:0000313" key="9">
    <source>
        <dbReference type="Proteomes" id="UP001500192"/>
    </source>
</evidence>
<feature type="transmembrane region" description="Helical" evidence="5">
    <location>
        <begin position="303"/>
        <end position="321"/>
    </location>
</feature>
<feature type="transmembrane region" description="Helical" evidence="5">
    <location>
        <begin position="149"/>
        <end position="172"/>
    </location>
</feature>
<accession>A0ABP9Q5F4</accession>
<comment type="subcellular location">
    <subcellularLocation>
        <location evidence="1">Membrane</location>
        <topology evidence="1">Multi-pass membrane protein</topology>
    </subcellularLocation>
</comment>
<sequence length="387" mass="42257">MGAAEAGYSPAVAATYLLPVQTALVLFPLVALVLMIPAAVVGYRRRGRAGGRTAVVFYAFVFYLLAIAMQTIVPLPDGSAYCTEPTYASSPQLRPFNFLDVIAHRARGHFGPMALLHNPAVWTTALNVVMLVPLGVFLRYAARMRFLPAVLVAFGVSLFFELTQLTGLWFVYPCPYRLFSVDDLILNTAGGAAGWLAGGPLAKVLPELDAERDRRRYAAKVTVPRRLFALVTDLVAFTVLLAFVFGLLTLFGESLGHRRALIVVLGLVWFVLVPTLTGSTPGKRAMLLRVRRTSGCRAGPVSLLVRNGILLSPLWLLWLLVNLDWNLAAHPEQLLVPVGLLASVVVVVVWSPLAILLDDEHRAPYERLTGTVNTAIVPERVPEESRV</sequence>
<organism evidence="8 9">
    <name type="scientific">Amycolatopsis dongchuanensis</name>
    <dbReference type="NCBI Taxonomy" id="1070866"/>
    <lineage>
        <taxon>Bacteria</taxon>
        <taxon>Bacillati</taxon>
        <taxon>Actinomycetota</taxon>
        <taxon>Actinomycetes</taxon>
        <taxon>Pseudonocardiales</taxon>
        <taxon>Pseudonocardiaceae</taxon>
        <taxon>Amycolatopsis</taxon>
    </lineage>
</organism>
<evidence type="ECO:0000259" key="7">
    <source>
        <dbReference type="Pfam" id="PF06271"/>
    </source>
</evidence>
<dbReference type="InterPro" id="IPR053150">
    <property type="entry name" value="Teicoplanin_resist-assoc"/>
</dbReference>
<protein>
    <submittedName>
        <fullName evidence="8">VanZ family protein</fullName>
    </submittedName>
</protein>
<evidence type="ECO:0000256" key="1">
    <source>
        <dbReference type="ARBA" id="ARBA00004141"/>
    </source>
</evidence>
<dbReference type="Pfam" id="PF06271">
    <property type="entry name" value="RDD"/>
    <property type="match status" value="1"/>
</dbReference>
<feature type="transmembrane region" description="Helical" evidence="5">
    <location>
        <begin position="120"/>
        <end position="142"/>
    </location>
</feature>
<proteinExistence type="predicted"/>
<evidence type="ECO:0000256" key="5">
    <source>
        <dbReference type="SAM" id="Phobius"/>
    </source>
</evidence>
<dbReference type="PANTHER" id="PTHR36834">
    <property type="entry name" value="MEMBRANE PROTEIN-RELATED"/>
    <property type="match status" value="1"/>
</dbReference>
<feature type="transmembrane region" description="Helical" evidence="5">
    <location>
        <begin position="260"/>
        <end position="282"/>
    </location>
</feature>
<dbReference type="InterPro" id="IPR006976">
    <property type="entry name" value="VanZ-like"/>
</dbReference>
<name>A0ABP9Q5F4_9PSEU</name>
<keyword evidence="9" id="KW-1185">Reference proteome</keyword>